<dbReference type="OrthoDB" id="199095at2"/>
<dbReference type="GO" id="GO:0016758">
    <property type="term" value="F:hexosyltransferase activity"/>
    <property type="evidence" value="ECO:0007669"/>
    <property type="project" value="UniProtKB-ARBA"/>
</dbReference>
<dbReference type="InterPro" id="IPR001173">
    <property type="entry name" value="Glyco_trans_2-like"/>
</dbReference>
<dbReference type="PANTHER" id="PTHR22916:SF3">
    <property type="entry name" value="UDP-GLCNAC:BETAGAL BETA-1,3-N-ACETYLGLUCOSAMINYLTRANSFERASE-LIKE PROTEIN 1"/>
    <property type="match status" value="1"/>
</dbReference>
<dbReference type="InterPro" id="IPR029044">
    <property type="entry name" value="Nucleotide-diphossugar_trans"/>
</dbReference>
<keyword evidence="2" id="KW-0808">Transferase</keyword>
<dbReference type="EMBL" id="PTRA01000001">
    <property type="protein sequence ID" value="PQA60072.1"/>
    <property type="molecule type" value="Genomic_DNA"/>
</dbReference>
<comment type="caution">
    <text evidence="2">The sequence shown here is derived from an EMBL/GenBank/DDBJ whole genome shotgun (WGS) entry which is preliminary data.</text>
</comment>
<evidence type="ECO:0000313" key="3">
    <source>
        <dbReference type="Proteomes" id="UP000239590"/>
    </source>
</evidence>
<dbReference type="SUPFAM" id="SSF53448">
    <property type="entry name" value="Nucleotide-diphospho-sugar transferases"/>
    <property type="match status" value="1"/>
</dbReference>
<name>A0A2S7IQW0_9BACT</name>
<protein>
    <submittedName>
        <fullName evidence="2">Family 2 glycosyl transferase</fullName>
    </submittedName>
</protein>
<evidence type="ECO:0000259" key="1">
    <source>
        <dbReference type="Pfam" id="PF00535"/>
    </source>
</evidence>
<feature type="domain" description="Glycosyltransferase 2-like" evidence="1">
    <location>
        <begin position="6"/>
        <end position="116"/>
    </location>
</feature>
<dbReference type="PANTHER" id="PTHR22916">
    <property type="entry name" value="GLYCOSYLTRANSFERASE"/>
    <property type="match status" value="1"/>
</dbReference>
<evidence type="ECO:0000313" key="2">
    <source>
        <dbReference type="EMBL" id="PQA60072.1"/>
    </source>
</evidence>
<gene>
    <name evidence="2" type="ORF">C5O19_10780</name>
</gene>
<dbReference type="RefSeq" id="WP_104712026.1">
    <property type="nucleotide sequence ID" value="NZ_PTRA01000001.1"/>
</dbReference>
<accession>A0A2S7IQW0</accession>
<sequence length="318" mass="37453">MKPKLSVYCITYNHGPFIAEALDSFLAQKTNFEFEIVVGDDASKDNTQEVLKEYQQRYPDKIRLLLNQTNRGAIYNFIDTYDACQGEYLALCEGDDFWINPLKLQKQVDFLDQHPEFSMSFHNAEVRYQDGSAPAYLLNDHTQKKVVTVDDLIGNKETWFMATASIVLRKTFLPKLPAWMVESKSGDIPLNILMTQRGPAGYVDEVMSVYRKHSGGQSNTDHRWEAHFLLNRINMYEHLDRETGYQFSERFKKTMAEFYWLLPDTVDFETKFWPRLRYTMRAVKYDPATYRKPWTNLFKEKILTKRQLEISRKLRGLK</sequence>
<organism evidence="2 3">
    <name type="scientific">Siphonobacter curvatus</name>
    <dbReference type="NCBI Taxonomy" id="2094562"/>
    <lineage>
        <taxon>Bacteria</taxon>
        <taxon>Pseudomonadati</taxon>
        <taxon>Bacteroidota</taxon>
        <taxon>Cytophagia</taxon>
        <taxon>Cytophagales</taxon>
        <taxon>Cytophagaceae</taxon>
        <taxon>Siphonobacter</taxon>
    </lineage>
</organism>
<keyword evidence="3" id="KW-1185">Reference proteome</keyword>
<dbReference type="Proteomes" id="UP000239590">
    <property type="component" value="Unassembled WGS sequence"/>
</dbReference>
<proteinExistence type="predicted"/>
<reference evidence="3" key="1">
    <citation type="submission" date="2018-02" db="EMBL/GenBank/DDBJ databases">
        <title>Genome sequencing of Solimonas sp. HR-BB.</title>
        <authorList>
            <person name="Lee Y."/>
            <person name="Jeon C.O."/>
        </authorList>
    </citation>
    <scope>NUCLEOTIDE SEQUENCE [LARGE SCALE GENOMIC DNA]</scope>
    <source>
        <strain evidence="3">HR-U</strain>
    </source>
</reference>
<dbReference type="Gene3D" id="3.90.550.10">
    <property type="entry name" value="Spore Coat Polysaccharide Biosynthesis Protein SpsA, Chain A"/>
    <property type="match status" value="1"/>
</dbReference>
<dbReference type="Pfam" id="PF00535">
    <property type="entry name" value="Glycos_transf_2"/>
    <property type="match status" value="1"/>
</dbReference>
<dbReference type="AlphaFoldDB" id="A0A2S7IQW0"/>